<evidence type="ECO:0000256" key="12">
    <source>
        <dbReference type="SAM" id="MobiDB-lite"/>
    </source>
</evidence>
<evidence type="ECO:0000256" key="6">
    <source>
        <dbReference type="ARBA" id="ARBA00022777"/>
    </source>
</evidence>
<evidence type="ECO:0000256" key="3">
    <source>
        <dbReference type="ARBA" id="ARBA00022527"/>
    </source>
</evidence>
<reference evidence="14" key="1">
    <citation type="submission" date="2021-09" db="EMBL/GenBank/DDBJ databases">
        <authorList>
            <consortium name="AG Swart"/>
            <person name="Singh M."/>
            <person name="Singh A."/>
            <person name="Seah K."/>
            <person name="Emmerich C."/>
        </authorList>
    </citation>
    <scope>NUCLEOTIDE SEQUENCE</scope>
    <source>
        <strain evidence="14">ATCC30299</strain>
    </source>
</reference>
<dbReference type="InterPro" id="IPR000719">
    <property type="entry name" value="Prot_kinase_dom"/>
</dbReference>
<evidence type="ECO:0000256" key="1">
    <source>
        <dbReference type="ARBA" id="ARBA00010886"/>
    </source>
</evidence>
<feature type="region of interest" description="Disordered" evidence="12">
    <location>
        <begin position="585"/>
        <end position="609"/>
    </location>
</feature>
<dbReference type="Proteomes" id="UP001162131">
    <property type="component" value="Unassembled WGS sequence"/>
</dbReference>
<evidence type="ECO:0000256" key="5">
    <source>
        <dbReference type="ARBA" id="ARBA00022741"/>
    </source>
</evidence>
<comment type="similarity">
    <text evidence="1">Belongs to the protein kinase superfamily. NEK Ser/Thr protein kinase family. NIMA subfamily.</text>
</comment>
<evidence type="ECO:0000256" key="4">
    <source>
        <dbReference type="ARBA" id="ARBA00022679"/>
    </source>
</evidence>
<dbReference type="PROSITE" id="PS50011">
    <property type="entry name" value="PROTEIN_KINASE_DOM"/>
    <property type="match status" value="1"/>
</dbReference>
<comment type="caution">
    <text evidence="14">The sequence shown here is derived from an EMBL/GenBank/DDBJ whole genome shotgun (WGS) entry which is preliminary data.</text>
</comment>
<evidence type="ECO:0000256" key="11">
    <source>
        <dbReference type="SAM" id="Coils"/>
    </source>
</evidence>
<dbReference type="InterPro" id="IPR011009">
    <property type="entry name" value="Kinase-like_dom_sf"/>
</dbReference>
<dbReference type="PANTHER" id="PTHR44899">
    <property type="entry name" value="CAMK FAMILY PROTEIN KINASE"/>
    <property type="match status" value="1"/>
</dbReference>
<organism evidence="14 15">
    <name type="scientific">Blepharisma stoltei</name>
    <dbReference type="NCBI Taxonomy" id="1481888"/>
    <lineage>
        <taxon>Eukaryota</taxon>
        <taxon>Sar</taxon>
        <taxon>Alveolata</taxon>
        <taxon>Ciliophora</taxon>
        <taxon>Postciliodesmatophora</taxon>
        <taxon>Heterotrichea</taxon>
        <taxon>Heterotrichida</taxon>
        <taxon>Blepharismidae</taxon>
        <taxon>Blepharisma</taxon>
    </lineage>
</organism>
<evidence type="ECO:0000256" key="2">
    <source>
        <dbReference type="ARBA" id="ARBA00012513"/>
    </source>
</evidence>
<dbReference type="PROSITE" id="PS00108">
    <property type="entry name" value="PROTEIN_KINASE_ST"/>
    <property type="match status" value="1"/>
</dbReference>
<keyword evidence="15" id="KW-1185">Reference proteome</keyword>
<keyword evidence="5 10" id="KW-0547">Nucleotide-binding</keyword>
<dbReference type="PROSITE" id="PS00107">
    <property type="entry name" value="PROTEIN_KINASE_ATP"/>
    <property type="match status" value="1"/>
</dbReference>
<comment type="catalytic activity">
    <reaction evidence="8">
        <text>L-threonyl-[protein] + ATP = O-phospho-L-threonyl-[protein] + ADP + H(+)</text>
        <dbReference type="Rhea" id="RHEA:46608"/>
        <dbReference type="Rhea" id="RHEA-COMP:11060"/>
        <dbReference type="Rhea" id="RHEA-COMP:11605"/>
        <dbReference type="ChEBI" id="CHEBI:15378"/>
        <dbReference type="ChEBI" id="CHEBI:30013"/>
        <dbReference type="ChEBI" id="CHEBI:30616"/>
        <dbReference type="ChEBI" id="CHEBI:61977"/>
        <dbReference type="ChEBI" id="CHEBI:456216"/>
        <dbReference type="EC" id="2.7.11.1"/>
    </reaction>
</comment>
<dbReference type="Gene3D" id="1.10.510.10">
    <property type="entry name" value="Transferase(Phosphotransferase) domain 1"/>
    <property type="match status" value="1"/>
</dbReference>
<accession>A0AAU9KBL3</accession>
<dbReference type="Gene3D" id="3.30.200.20">
    <property type="entry name" value="Phosphorylase Kinase, domain 1"/>
    <property type="match status" value="1"/>
</dbReference>
<feature type="region of interest" description="Disordered" evidence="12">
    <location>
        <begin position="293"/>
        <end position="386"/>
    </location>
</feature>
<evidence type="ECO:0000313" key="15">
    <source>
        <dbReference type="Proteomes" id="UP001162131"/>
    </source>
</evidence>
<dbReference type="PANTHER" id="PTHR44899:SF3">
    <property type="entry name" value="SERINE_THREONINE-PROTEIN KINASE NEK1"/>
    <property type="match status" value="1"/>
</dbReference>
<dbReference type="GO" id="GO:0004674">
    <property type="term" value="F:protein serine/threonine kinase activity"/>
    <property type="evidence" value="ECO:0007669"/>
    <property type="project" value="UniProtKB-KW"/>
</dbReference>
<feature type="binding site" evidence="10">
    <location>
        <position position="39"/>
    </location>
    <ligand>
        <name>ATP</name>
        <dbReference type="ChEBI" id="CHEBI:30616"/>
    </ligand>
</feature>
<dbReference type="EC" id="2.7.11.1" evidence="2"/>
<name>A0AAU9KBL3_9CILI</name>
<dbReference type="GO" id="GO:0005524">
    <property type="term" value="F:ATP binding"/>
    <property type="evidence" value="ECO:0007669"/>
    <property type="project" value="UniProtKB-UniRule"/>
</dbReference>
<comment type="catalytic activity">
    <reaction evidence="9">
        <text>L-seryl-[protein] + ATP = O-phospho-L-seryl-[protein] + ADP + H(+)</text>
        <dbReference type="Rhea" id="RHEA:17989"/>
        <dbReference type="Rhea" id="RHEA-COMP:9863"/>
        <dbReference type="Rhea" id="RHEA-COMP:11604"/>
        <dbReference type="ChEBI" id="CHEBI:15378"/>
        <dbReference type="ChEBI" id="CHEBI:29999"/>
        <dbReference type="ChEBI" id="CHEBI:30616"/>
        <dbReference type="ChEBI" id="CHEBI:83421"/>
        <dbReference type="ChEBI" id="CHEBI:456216"/>
        <dbReference type="EC" id="2.7.11.1"/>
    </reaction>
</comment>
<feature type="domain" description="Protein kinase" evidence="13">
    <location>
        <begin position="10"/>
        <end position="264"/>
    </location>
</feature>
<evidence type="ECO:0000256" key="9">
    <source>
        <dbReference type="ARBA" id="ARBA00048679"/>
    </source>
</evidence>
<keyword evidence="4" id="KW-0808">Transferase</keyword>
<dbReference type="InterPro" id="IPR017441">
    <property type="entry name" value="Protein_kinase_ATP_BS"/>
</dbReference>
<evidence type="ECO:0000256" key="7">
    <source>
        <dbReference type="ARBA" id="ARBA00022840"/>
    </source>
</evidence>
<protein>
    <recommendedName>
        <fullName evidence="2">non-specific serine/threonine protein kinase</fullName>
        <ecNumber evidence="2">2.7.11.1</ecNumber>
    </recommendedName>
</protein>
<gene>
    <name evidence="14" type="ORF">BSTOLATCC_MIC61267</name>
</gene>
<keyword evidence="3" id="KW-0723">Serine/threonine-protein kinase</keyword>
<dbReference type="InterPro" id="IPR008271">
    <property type="entry name" value="Ser/Thr_kinase_AS"/>
</dbReference>
<feature type="compositionally biased region" description="Basic and acidic residues" evidence="12">
    <location>
        <begin position="293"/>
        <end position="303"/>
    </location>
</feature>
<dbReference type="SMART" id="SM00220">
    <property type="entry name" value="S_TKc"/>
    <property type="match status" value="1"/>
</dbReference>
<evidence type="ECO:0000259" key="13">
    <source>
        <dbReference type="PROSITE" id="PS50011"/>
    </source>
</evidence>
<proteinExistence type="inferred from homology"/>
<dbReference type="InterPro" id="IPR051131">
    <property type="entry name" value="NEK_Ser/Thr_kinase_NIMA"/>
</dbReference>
<keyword evidence="6" id="KW-0418">Kinase</keyword>
<evidence type="ECO:0000256" key="8">
    <source>
        <dbReference type="ARBA" id="ARBA00047899"/>
    </source>
</evidence>
<keyword evidence="7 10" id="KW-0067">ATP-binding</keyword>
<keyword evidence="11" id="KW-0175">Coiled coil</keyword>
<feature type="coiled-coil region" evidence="11">
    <location>
        <begin position="734"/>
        <end position="768"/>
    </location>
</feature>
<feature type="region of interest" description="Disordered" evidence="12">
    <location>
        <begin position="457"/>
        <end position="547"/>
    </location>
</feature>
<evidence type="ECO:0000256" key="10">
    <source>
        <dbReference type="PROSITE-ProRule" id="PRU10141"/>
    </source>
</evidence>
<feature type="compositionally biased region" description="Polar residues" evidence="12">
    <location>
        <begin position="324"/>
        <end position="340"/>
    </location>
</feature>
<sequence length="849" mass="97145">MDRKSCSKDYEILNKLGQGSFGTVYKVRRKSDRSIYVMKSITISGLDRKGQQESINEVRILASLDNPYIVKYVDSFIEEKTMHIIMEFCDKGDLGQHLKAQMGRMMQEPKIWKFFIQLLIGLEYIHSKKILHRDIKSMNFFLAKEDSIKIGDLGVAKVLSSTVAFAHTMVGTPYYLSPELCEERPYNVKSDMWALGCVLYEMCSLRHPFDAPNQGALILKIIRANYLPISTNYSAELREMISLLLSKDYKKRPSTTTILKRPGMKERTIGLNIDIPEGCSLYESQILINKEPRVAEKEEEKAKPQPAENISNENDKKKPAAQKQALTKPQQPIVNKSPSQKIEPKSVPSPQKPKEIPKQVSPPKDQIIVHSPLEVHKVSPPKEQPIVHSSPFEVYKKAPAQPNEIHKQISPPKDQQKINPPEIHRQNAVHKDQAPQEIPVFKLQNEYKPVVQKIDWPISKSPAPKVEPVAKPTPKQNISAQKINPKPAPSRPKNQPAPQRIRKGAPTSLALYAQRQKIIKQGVPSSQAFRPPARPKYSKPKSTNFSQEEIDEIREVENLPDTPKKISVQDLRNLELPRDHTIKTRNKSFSTADESKVNETFEPEDIESSLNDVEERLVFETCSDKESYGSNSFEEENGEELIENGKEEAKEIEPDTNTLGSADWNYSRTEKFPSADMTTADEEEKIPVVEAAEEEYKINYMEKSNSPQNSDSEDLFYDKSSSDEGLEWIEEDEQENLECTVEALQFKLSEVQRKEANLQRQLGLKRKEIIDRIGDELYNEFYELFRMGIKNEDKLEEEETSNSALDRFVCTRLNVEDSDLIFVMYKIHNLELDIAQCQEAISSIKFELI</sequence>
<dbReference type="AlphaFoldDB" id="A0AAU9KBL3"/>
<dbReference type="Pfam" id="PF00069">
    <property type="entry name" value="Pkinase"/>
    <property type="match status" value="1"/>
</dbReference>
<dbReference type="EMBL" id="CAJZBQ010000058">
    <property type="protein sequence ID" value="CAG9334660.1"/>
    <property type="molecule type" value="Genomic_DNA"/>
</dbReference>
<evidence type="ECO:0000313" key="14">
    <source>
        <dbReference type="EMBL" id="CAG9334660.1"/>
    </source>
</evidence>
<dbReference type="FunFam" id="3.30.200.20:FF:000097">
    <property type="entry name" value="Probable serine/threonine-protein kinase nek1"/>
    <property type="match status" value="1"/>
</dbReference>
<dbReference type="SUPFAM" id="SSF56112">
    <property type="entry name" value="Protein kinase-like (PK-like)"/>
    <property type="match status" value="1"/>
</dbReference>